<evidence type="ECO:0000313" key="5">
    <source>
        <dbReference type="EMBL" id="TNC26869.1"/>
    </source>
</evidence>
<dbReference type="SMART" id="SM00882">
    <property type="entry name" value="CoA_trans"/>
    <property type="match status" value="2"/>
</dbReference>
<feature type="active site" description="5-glutamyl coenzyme A thioester intermediate" evidence="4">
    <location>
        <position position="293"/>
    </location>
</feature>
<accession>A0A5C4M440</accession>
<sequence length="466" mass="49328">MDKVKNSPAEAVRDIPHGASIAIAGFGVAHRFPSSLIVALHEQGTPGLTVYCNGLGQPGAPTAHLLAENKQISRLVTCFSARPGIVSEAERQIRAGTMELEMVPQGTLVERMRAGAAGIPAFYTPAGAGTGIAEGKDVRHFDGKPYLLEHAIRPDVAFVRGHRADESGNVQFRGGSRNFNVSFAKAAALTIAEVDEIVPVGEIPPEHVDLPAVFVTRVVRSTVQMDVRNLPMRPSRSADSAREYGGKPGLTRAEMARRTAALLPDGAVVNLGAGMPTLVSDFVGDRAVTLHSENGILNYGPIIRDDSFDPDVHDAGGYFVGLRPGASFFDSVTSFEIARSGRLDAVVLGAYQVSARGDLANWTLPAMTGGGIGGAMDLAVGAKKVIALLEHTGSNGQAKLVEQCEFELTAPSCVDIIVTDLAVLTRTPEGFRLDEVARGFTAGEVRDLTAMPLTVAEKVGTMQDRW</sequence>
<dbReference type="PIRSF" id="PIRSF000858">
    <property type="entry name" value="SCOT-t"/>
    <property type="match status" value="1"/>
</dbReference>
<dbReference type="PANTHER" id="PTHR13707:SF60">
    <property type="entry name" value="ACETATE COA-TRANSFERASE SUBUNIT ALPHA"/>
    <property type="match status" value="1"/>
</dbReference>
<keyword evidence="2 3" id="KW-0808">Transferase</keyword>
<dbReference type="GO" id="GO:0046952">
    <property type="term" value="P:ketone body catabolic process"/>
    <property type="evidence" value="ECO:0007669"/>
    <property type="project" value="InterPro"/>
</dbReference>
<dbReference type="GO" id="GO:0008410">
    <property type="term" value="F:CoA-transferase activity"/>
    <property type="evidence" value="ECO:0007669"/>
    <property type="project" value="InterPro"/>
</dbReference>
<dbReference type="InterPro" id="IPR004165">
    <property type="entry name" value="CoA_trans_fam_I"/>
</dbReference>
<organism evidence="5 6">
    <name type="scientific">Amycolatopsis alkalitolerans</name>
    <dbReference type="NCBI Taxonomy" id="2547244"/>
    <lineage>
        <taxon>Bacteria</taxon>
        <taxon>Bacillati</taxon>
        <taxon>Actinomycetota</taxon>
        <taxon>Actinomycetes</taxon>
        <taxon>Pseudonocardiales</taxon>
        <taxon>Pseudonocardiaceae</taxon>
        <taxon>Amycolatopsis</taxon>
    </lineage>
</organism>
<proteinExistence type="inferred from homology"/>
<name>A0A5C4M440_9PSEU</name>
<dbReference type="NCBIfam" id="TIGR02429">
    <property type="entry name" value="pcaI_scoA_fam"/>
    <property type="match status" value="1"/>
</dbReference>
<evidence type="ECO:0000256" key="2">
    <source>
        <dbReference type="ARBA" id="ARBA00022679"/>
    </source>
</evidence>
<keyword evidence="6" id="KW-1185">Reference proteome</keyword>
<evidence type="ECO:0000313" key="6">
    <source>
        <dbReference type="Proteomes" id="UP000305546"/>
    </source>
</evidence>
<comment type="caution">
    <text evidence="5">The sequence shown here is derived from an EMBL/GenBank/DDBJ whole genome shotgun (WGS) entry which is preliminary data.</text>
</comment>
<evidence type="ECO:0000256" key="4">
    <source>
        <dbReference type="PIRSR" id="PIRSR000858-1"/>
    </source>
</evidence>
<evidence type="ECO:0000256" key="3">
    <source>
        <dbReference type="PIRNR" id="PIRNR000858"/>
    </source>
</evidence>
<dbReference type="RefSeq" id="WP_139096477.1">
    <property type="nucleotide sequence ID" value="NZ_VDFW01000007.1"/>
</dbReference>
<dbReference type="AlphaFoldDB" id="A0A5C4M440"/>
<dbReference type="InterPro" id="IPR037171">
    <property type="entry name" value="NagB/RpiA_transferase-like"/>
</dbReference>
<evidence type="ECO:0000256" key="1">
    <source>
        <dbReference type="ARBA" id="ARBA00007154"/>
    </source>
</evidence>
<dbReference type="InterPro" id="IPR012792">
    <property type="entry name" value="3-oxoacid_CoA-transf_A"/>
</dbReference>
<dbReference type="EMBL" id="VDFW01000007">
    <property type="protein sequence ID" value="TNC26869.1"/>
    <property type="molecule type" value="Genomic_DNA"/>
</dbReference>
<dbReference type="Pfam" id="PF01144">
    <property type="entry name" value="CoA_trans"/>
    <property type="match status" value="2"/>
</dbReference>
<dbReference type="OrthoDB" id="3369756at2"/>
<gene>
    <name evidence="5" type="ORF">FG385_10515</name>
</gene>
<dbReference type="PANTHER" id="PTHR13707">
    <property type="entry name" value="KETOACID-COENZYME A TRANSFERASE"/>
    <property type="match status" value="1"/>
</dbReference>
<dbReference type="InterPro" id="IPR014388">
    <property type="entry name" value="3-oxoacid_CoA-transferase"/>
</dbReference>
<comment type="similarity">
    <text evidence="1 3">Belongs to the 3-oxoacid CoA-transferase family.</text>
</comment>
<reference evidence="5 6" key="1">
    <citation type="submission" date="2019-06" db="EMBL/GenBank/DDBJ databases">
        <title>Amycolatopsis alkalitolerans sp. nov., isolated from Gastrodia elata Blume.</title>
        <authorList>
            <person name="Narsing Rao M.P."/>
            <person name="Li W.J."/>
        </authorList>
    </citation>
    <scope>NUCLEOTIDE SEQUENCE [LARGE SCALE GENOMIC DNA]</scope>
    <source>
        <strain evidence="5 6">SYSUP0005</strain>
    </source>
</reference>
<protein>
    <submittedName>
        <fullName evidence="5">3-oxoacid CoA-transferase subunit A</fullName>
    </submittedName>
</protein>
<dbReference type="Gene3D" id="3.40.1080.10">
    <property type="entry name" value="Glutaconate Coenzyme A-transferase"/>
    <property type="match status" value="2"/>
</dbReference>
<dbReference type="SUPFAM" id="SSF100950">
    <property type="entry name" value="NagB/RpiA/CoA transferase-like"/>
    <property type="match status" value="2"/>
</dbReference>
<dbReference type="Proteomes" id="UP000305546">
    <property type="component" value="Unassembled WGS sequence"/>
</dbReference>